<accession>A0A4R6WA01</accession>
<reference evidence="2 3" key="1">
    <citation type="submission" date="2019-03" db="EMBL/GenBank/DDBJ databases">
        <title>Genomic Encyclopedia of Archaeal and Bacterial Type Strains, Phase II (KMG-II): from individual species to whole genera.</title>
        <authorList>
            <person name="Goeker M."/>
        </authorList>
    </citation>
    <scope>NUCLEOTIDE SEQUENCE [LARGE SCALE GENOMIC DNA]</scope>
    <source>
        <strain evidence="2 3">DSM 28353</strain>
    </source>
</reference>
<dbReference type="Gene3D" id="2.60.40.3440">
    <property type="match status" value="1"/>
</dbReference>
<sequence>MNIKIKTLVLGLLLAIGLTGFAQQQGEGSFLSDNGRNVLTQNQFDAIYAESLFIGPQAEWIIDGQIDLYVKNIWIAPTAKISGSGVINIHNPRTNPFYTGWNDQPTYIDANNGNYIDVRIVLMNDNGLHLKSISGRDYEDNSYPKEEKDAALRLSKSIDLRVNGANVFLNGNDFELDVNAQILSYSTQRMVVTNNSVSGHLIKNFGDRTSAFVFPVGKEERDYTPARLTPSLNKSKVYVSVTDYLASGIQFKDERIGMDRIWSIYADKGMKMDYTLIHNVSSNGIAYVDPEAQIVQDADGGNWIGNVTTFNEETGPGGVVAQAIHTRKDIMTRASKTLSGTWFTKFANAPPKAVDDYVTLEFGEEKEINVLENDVPGSSAIVTNSVIVVLPSANGTVRVVNGVIIYTPNPGFIGTDEFEYEITDENGLTAKARVYVTVAPRELFIPNVFTPNGDGKNETFEIVGIEAYDRIDLLIVNRWGNEVYKNTNYKNEWNGQGLNEGTYFYIISAVKGNDVRVFKGNVLIKK</sequence>
<dbReference type="EMBL" id="SNYV01000016">
    <property type="protein sequence ID" value="TDQ76045.1"/>
    <property type="molecule type" value="Genomic_DNA"/>
</dbReference>
<dbReference type="Pfam" id="PF17963">
    <property type="entry name" value="Big_9"/>
    <property type="match status" value="1"/>
</dbReference>
<dbReference type="AlphaFoldDB" id="A0A4R6WA01"/>
<evidence type="ECO:0000256" key="1">
    <source>
        <dbReference type="SAM" id="SignalP"/>
    </source>
</evidence>
<keyword evidence="1" id="KW-0732">Signal</keyword>
<keyword evidence="3" id="KW-1185">Reference proteome</keyword>
<protein>
    <submittedName>
        <fullName evidence="2">Gliding motility-associated-like protein</fullName>
    </submittedName>
</protein>
<dbReference type="InterPro" id="IPR026341">
    <property type="entry name" value="T9SS_type_B"/>
</dbReference>
<dbReference type="NCBIfam" id="TIGR04131">
    <property type="entry name" value="Bac_Flav_CTERM"/>
    <property type="match status" value="1"/>
</dbReference>
<feature type="signal peptide" evidence="1">
    <location>
        <begin position="1"/>
        <end position="22"/>
    </location>
</feature>
<feature type="chain" id="PRO_5021025241" evidence="1">
    <location>
        <begin position="23"/>
        <end position="526"/>
    </location>
</feature>
<evidence type="ECO:0000313" key="3">
    <source>
        <dbReference type="Proteomes" id="UP000295292"/>
    </source>
</evidence>
<evidence type="ECO:0000313" key="2">
    <source>
        <dbReference type="EMBL" id="TDQ76045.1"/>
    </source>
</evidence>
<proteinExistence type="predicted"/>
<dbReference type="Proteomes" id="UP000295292">
    <property type="component" value="Unassembled WGS sequence"/>
</dbReference>
<dbReference type="OrthoDB" id="1489185at2"/>
<gene>
    <name evidence="2" type="ORF">CLV99_3743</name>
</gene>
<name>A0A4R6WA01_9SPHI</name>
<organism evidence="2 3">
    <name type="scientific">Sphingobacterium yanglingense</name>
    <dbReference type="NCBI Taxonomy" id="1437280"/>
    <lineage>
        <taxon>Bacteria</taxon>
        <taxon>Pseudomonadati</taxon>
        <taxon>Bacteroidota</taxon>
        <taxon>Sphingobacteriia</taxon>
        <taxon>Sphingobacteriales</taxon>
        <taxon>Sphingobacteriaceae</taxon>
        <taxon>Sphingobacterium</taxon>
    </lineage>
</organism>
<dbReference type="Pfam" id="PF13585">
    <property type="entry name" value="CHU_C"/>
    <property type="match status" value="1"/>
</dbReference>
<comment type="caution">
    <text evidence="2">The sequence shown here is derived from an EMBL/GenBank/DDBJ whole genome shotgun (WGS) entry which is preliminary data.</text>
</comment>